<dbReference type="PANTHER" id="PTHR43737:SF1">
    <property type="entry name" value="DUF1501 DOMAIN-CONTAINING PROTEIN"/>
    <property type="match status" value="1"/>
</dbReference>
<feature type="signal peptide" evidence="1">
    <location>
        <begin position="1"/>
        <end position="30"/>
    </location>
</feature>
<dbReference type="Pfam" id="PF07394">
    <property type="entry name" value="DUF1501"/>
    <property type="match status" value="1"/>
</dbReference>
<protein>
    <recommendedName>
        <fullName evidence="4">DUF1501 domain-containing protein</fullName>
    </recommendedName>
</protein>
<proteinExistence type="predicted"/>
<sequence>MNRRKFLKLSSATVTATATMASLNSMLAHATQVGSNNDDYKALVCVFLYGGMDSYDTVIPSDPSSYQEWATIRQSLLNGYTTPRGIDNLLPLQTPARFGGRTFALPPEMPGLQALYQQGNMAVVGNVGPLLEPTTKTAVFNETANLPARLFSHNDQQSTWMSGSTEGAQYGWAGQLHDALLSNGHSNNSPFSAVTMSSAELMITGQQTVPYHLIGGQALNANILDNVPNELRTDLTNHFSHSTSNSSNLLNQDIAQKHAAAFESNALFQQAVGQNSEAVPSYGQSYLGSQLFSVANVVKANEQLGANRQVFVVTLGGFDTHSEQATELPELQAILDSAISGFYNDLEQAGLHDKVTLFTASDFGRTLAINGDGTDHGWGAHHFVVGGAVNGGTIYGDVPPANFNHSLDVGSGRLLPTMSIEQYAANFASWMGLSESQIESLFPELLNFAERPNFMS</sequence>
<dbReference type="InterPro" id="IPR006311">
    <property type="entry name" value="TAT_signal"/>
</dbReference>
<keyword evidence="3" id="KW-1185">Reference proteome</keyword>
<evidence type="ECO:0008006" key="4">
    <source>
        <dbReference type="Google" id="ProtNLM"/>
    </source>
</evidence>
<evidence type="ECO:0000313" key="2">
    <source>
        <dbReference type="EMBL" id="GLX85145.1"/>
    </source>
</evidence>
<name>A0ABQ6HCH1_9GAMM</name>
<dbReference type="PANTHER" id="PTHR43737">
    <property type="entry name" value="BLL7424 PROTEIN"/>
    <property type="match status" value="1"/>
</dbReference>
<gene>
    <name evidence="2" type="ORF">tloyanaT_13970</name>
</gene>
<dbReference type="PROSITE" id="PS51318">
    <property type="entry name" value="TAT"/>
    <property type="match status" value="1"/>
</dbReference>
<dbReference type="Proteomes" id="UP001157134">
    <property type="component" value="Unassembled WGS sequence"/>
</dbReference>
<comment type="caution">
    <text evidence="2">The sequence shown here is derived from an EMBL/GenBank/DDBJ whole genome shotgun (WGS) entry which is preliminary data.</text>
</comment>
<evidence type="ECO:0000256" key="1">
    <source>
        <dbReference type="SAM" id="SignalP"/>
    </source>
</evidence>
<dbReference type="InterPro" id="IPR010869">
    <property type="entry name" value="DUF1501"/>
</dbReference>
<organism evidence="2 3">
    <name type="scientific">Thalassotalea loyana</name>
    <dbReference type="NCBI Taxonomy" id="280483"/>
    <lineage>
        <taxon>Bacteria</taxon>
        <taxon>Pseudomonadati</taxon>
        <taxon>Pseudomonadota</taxon>
        <taxon>Gammaproteobacteria</taxon>
        <taxon>Alteromonadales</taxon>
        <taxon>Colwelliaceae</taxon>
        <taxon>Thalassotalea</taxon>
    </lineage>
</organism>
<accession>A0ABQ6HCH1</accession>
<evidence type="ECO:0000313" key="3">
    <source>
        <dbReference type="Proteomes" id="UP001157134"/>
    </source>
</evidence>
<dbReference type="RefSeq" id="WP_284296965.1">
    <property type="nucleotide sequence ID" value="NZ_BSSV01000002.1"/>
</dbReference>
<keyword evidence="1" id="KW-0732">Signal</keyword>
<dbReference type="EMBL" id="BSSV01000002">
    <property type="protein sequence ID" value="GLX85145.1"/>
    <property type="molecule type" value="Genomic_DNA"/>
</dbReference>
<reference evidence="2 3" key="1">
    <citation type="submission" date="2023-03" db="EMBL/GenBank/DDBJ databases">
        <title>Thalassotalea loyana LMG 22536T draft genome sequence.</title>
        <authorList>
            <person name="Sawabe T."/>
        </authorList>
    </citation>
    <scope>NUCLEOTIDE SEQUENCE [LARGE SCALE GENOMIC DNA]</scope>
    <source>
        <strain evidence="2 3">LMG 22536</strain>
    </source>
</reference>
<feature type="chain" id="PRO_5046653389" description="DUF1501 domain-containing protein" evidence="1">
    <location>
        <begin position="31"/>
        <end position="456"/>
    </location>
</feature>